<dbReference type="Pfam" id="PF22621">
    <property type="entry name" value="CurL-like_PKS_C"/>
    <property type="match status" value="2"/>
</dbReference>
<dbReference type="SMART" id="SM00826">
    <property type="entry name" value="PKS_DH"/>
    <property type="match status" value="2"/>
</dbReference>
<feature type="compositionally biased region" description="Low complexity" evidence="11">
    <location>
        <begin position="4399"/>
        <end position="4408"/>
    </location>
</feature>
<evidence type="ECO:0000259" key="13">
    <source>
        <dbReference type="PROSITE" id="PS52004"/>
    </source>
</evidence>
<dbReference type="Pfam" id="PF21089">
    <property type="entry name" value="PKS_DH_N"/>
    <property type="match status" value="2"/>
</dbReference>
<dbReference type="CDD" id="cd00833">
    <property type="entry name" value="PKS"/>
    <property type="match status" value="4"/>
</dbReference>
<dbReference type="InterPro" id="IPR014031">
    <property type="entry name" value="Ketoacyl_synth_C"/>
</dbReference>
<dbReference type="PROSITE" id="PS00606">
    <property type="entry name" value="KS3_1"/>
    <property type="match status" value="3"/>
</dbReference>
<feature type="active site" description="Proton acceptor; for dehydratase activity" evidence="10">
    <location>
        <position position="5734"/>
    </location>
</feature>
<dbReference type="Pfam" id="PF08659">
    <property type="entry name" value="KR"/>
    <property type="match status" value="3"/>
</dbReference>
<feature type="region of interest" description="Disordered" evidence="11">
    <location>
        <begin position="426"/>
        <end position="462"/>
    </location>
</feature>
<dbReference type="SUPFAM" id="SSF51735">
    <property type="entry name" value="NAD(P)-binding Rossmann-fold domains"/>
    <property type="match status" value="6"/>
</dbReference>
<dbReference type="FunFam" id="3.40.47.10:FF:000019">
    <property type="entry name" value="Polyketide synthase type I"/>
    <property type="match status" value="4"/>
</dbReference>
<feature type="region of interest" description="Disordered" evidence="11">
    <location>
        <begin position="972"/>
        <end position="1000"/>
    </location>
</feature>
<dbReference type="SMART" id="SM00822">
    <property type="entry name" value="PKS_KR"/>
    <property type="match status" value="3"/>
</dbReference>
<reference evidence="16" key="2">
    <citation type="journal article" date="2005" name="ChemBioChem">
        <title>Production of the tubulin destabilizer disorazol in Sorangium cellulosum: biosynthetic machinery and regulatory genes.</title>
        <authorList>
            <person name="Kopp M."/>
            <person name="Irschik H."/>
            <person name="Pradella S."/>
            <person name="Muller R."/>
        </authorList>
    </citation>
    <scope>NUCLEOTIDE SEQUENCE</scope>
    <source>
        <strain evidence="16">So ce12</strain>
    </source>
</reference>
<evidence type="ECO:0000256" key="1">
    <source>
        <dbReference type="ARBA" id="ARBA00004496"/>
    </source>
</evidence>
<keyword evidence="7" id="KW-0677">Repeat</keyword>
<feature type="compositionally biased region" description="Basic and acidic residues" evidence="11">
    <location>
        <begin position="1103"/>
        <end position="1112"/>
    </location>
</feature>
<feature type="domain" description="PKS/mFAS DH" evidence="14">
    <location>
        <begin position="5705"/>
        <end position="5989"/>
    </location>
</feature>
<dbReference type="InterPro" id="IPR036736">
    <property type="entry name" value="ACP-like_sf"/>
</dbReference>
<feature type="domain" description="Carrier" evidence="12">
    <location>
        <begin position="3671"/>
        <end position="3745"/>
    </location>
</feature>
<feature type="compositionally biased region" description="Basic and acidic residues" evidence="11">
    <location>
        <begin position="1776"/>
        <end position="1792"/>
    </location>
</feature>
<dbReference type="InterPro" id="IPR013217">
    <property type="entry name" value="Methyltransf_12"/>
</dbReference>
<accession>Q4U447</accession>
<evidence type="ECO:0000256" key="4">
    <source>
        <dbReference type="ARBA" id="ARBA00022490"/>
    </source>
</evidence>
<dbReference type="SUPFAM" id="SSF47336">
    <property type="entry name" value="ACP-like"/>
    <property type="match status" value="4"/>
</dbReference>
<dbReference type="Pfam" id="PF00550">
    <property type="entry name" value="PP-binding"/>
    <property type="match status" value="4"/>
</dbReference>
<comment type="function">
    <text evidence="9">Involved in production of the polyketide antibiotic thailandamide.</text>
</comment>
<dbReference type="SMART" id="SM00825">
    <property type="entry name" value="PKS_KS"/>
    <property type="match status" value="4"/>
</dbReference>
<evidence type="ECO:0000256" key="10">
    <source>
        <dbReference type="PROSITE-ProRule" id="PRU01363"/>
    </source>
</evidence>
<feature type="region of interest" description="Disordered" evidence="11">
    <location>
        <begin position="3486"/>
        <end position="3524"/>
    </location>
</feature>
<reference evidence="17" key="5">
    <citation type="journal article" date="2018" name="J. Am. Chem. Soc.">
        <title>Structural Basis of Protein-Protein Interactions between a trans-Acting Acyltransferase and Acyl Carrier Protein in Polyketide Disorazole Biosynthesis.</title>
        <authorList>
            <person name="Miyanaga A."/>
            <person name="Ouchi R."/>
            <person name="Ishikawa F."/>
            <person name="Goto E."/>
            <person name="Tanabe G."/>
            <person name="Kudo F."/>
            <person name="Eguchi T."/>
        </authorList>
    </citation>
    <scope>X-RAY CRYSTALLOGRAPHY (2.03 ANGSTROMS) OF 1809-1898</scope>
</reference>
<dbReference type="PDB" id="6CCA">
    <property type="method" value="X-ray"/>
    <property type="resolution" value="1.75 A"/>
    <property type="chains" value="A=3097-3498"/>
</dbReference>
<dbReference type="Pfam" id="PF00109">
    <property type="entry name" value="ketoacyl-synt"/>
    <property type="match status" value="4"/>
</dbReference>
<dbReference type="PROSITE" id="PS00012">
    <property type="entry name" value="PHOSPHOPANTETHEINE"/>
    <property type="match status" value="1"/>
</dbReference>
<evidence type="ECO:0007829" key="18">
    <source>
        <dbReference type="PDB" id="6CCA"/>
    </source>
</evidence>
<dbReference type="SMR" id="Q4U447"/>
<evidence type="ECO:0000259" key="14">
    <source>
        <dbReference type="PROSITE" id="PS52019"/>
    </source>
</evidence>
<dbReference type="InterPro" id="IPR050091">
    <property type="entry name" value="PKS_NRPS_Biosynth_Enz"/>
</dbReference>
<reference evidence="18" key="4">
    <citation type="journal article" date="2018" name="ACS Chem. Biol.">
        <title>Structural and Functional Studies of a gem-Dimethylating Methyltransferase from a trans-Acyltransferase Assembly Line.</title>
        <authorList>
            <person name="Meinke J.L."/>
            <person name="Mehaffey M.R."/>
            <person name="Wagner D.T."/>
            <person name="Sun N."/>
            <person name="Zhang Z."/>
            <person name="Brodbelt J.S."/>
            <person name="Keatinge-Clay A.T."/>
        </authorList>
    </citation>
    <scope>X-RAY CRYSTALLOGRAPHY (1.75 ANGSTROMS) OF 3097-3498</scope>
</reference>
<dbReference type="InterPro" id="IPR049552">
    <property type="entry name" value="PKS_DH_N"/>
</dbReference>
<dbReference type="Gene3D" id="3.40.50.720">
    <property type="entry name" value="NAD(P)-binding Rossmann-like Domain"/>
    <property type="match status" value="3"/>
</dbReference>
<feature type="region of interest" description="C-terminal hotdog fold" evidence="10">
    <location>
        <begin position="5840"/>
        <end position="5989"/>
    </location>
</feature>
<feature type="region of interest" description="Disordered" evidence="11">
    <location>
        <begin position="4999"/>
        <end position="5054"/>
    </location>
</feature>
<dbReference type="PDBsum" id="5ZK4"/>
<keyword evidence="3" id="KW-0596">Phosphopantetheine</keyword>
<evidence type="ECO:0000256" key="5">
    <source>
        <dbReference type="ARBA" id="ARBA00022553"/>
    </source>
</evidence>
<feature type="compositionally biased region" description="Basic and acidic residues" evidence="11">
    <location>
        <begin position="430"/>
        <end position="444"/>
    </location>
</feature>
<dbReference type="PDBsum" id="6CCA"/>
<feature type="region of interest" description="Disordered" evidence="11">
    <location>
        <begin position="5673"/>
        <end position="5717"/>
    </location>
</feature>
<dbReference type="EMBL" id="DQ013294">
    <property type="protein sequence ID" value="AAY32964.1"/>
    <property type="molecule type" value="Genomic_DNA"/>
</dbReference>
<feature type="region of interest" description="N-terminal hotdog fold" evidence="10">
    <location>
        <begin position="982"/>
        <end position="1096"/>
    </location>
</feature>
<feature type="compositionally biased region" description="Low complexity" evidence="11">
    <location>
        <begin position="3613"/>
        <end position="3627"/>
    </location>
</feature>
<feature type="compositionally biased region" description="Low complexity" evidence="11">
    <location>
        <begin position="5020"/>
        <end position="5036"/>
    </location>
</feature>
<dbReference type="InterPro" id="IPR054514">
    <property type="entry name" value="RhiE-like_linker"/>
</dbReference>
<dbReference type="Gene3D" id="3.40.50.150">
    <property type="entry name" value="Vaccinia Virus protein VP39"/>
    <property type="match status" value="1"/>
</dbReference>
<feature type="domain" description="Ketosynthase family 3 (KS3)" evidence="13">
    <location>
        <begin position="5058"/>
        <end position="5490"/>
    </location>
</feature>
<dbReference type="InterPro" id="IPR020806">
    <property type="entry name" value="PKS_PP-bd"/>
</dbReference>
<feature type="active site" description="Proton acceptor; for dehydratase activity" evidence="10">
    <location>
        <position position="1015"/>
    </location>
</feature>
<dbReference type="InterPro" id="IPR016039">
    <property type="entry name" value="Thiolase-like"/>
</dbReference>
<feature type="domain" description="Carrier" evidence="12">
    <location>
        <begin position="3533"/>
        <end position="3610"/>
    </location>
</feature>
<feature type="domain" description="Ketosynthase family 3 (KS3)" evidence="13">
    <location>
        <begin position="1970"/>
        <end position="2395"/>
    </location>
</feature>
<feature type="region of interest" description="Disordered" evidence="11">
    <location>
        <begin position="3746"/>
        <end position="3774"/>
    </location>
</feature>
<feature type="active site" description="Proton donor; for dehydratase activity" evidence="10">
    <location>
        <position position="5901"/>
    </location>
</feature>
<dbReference type="InterPro" id="IPR036291">
    <property type="entry name" value="NAD(P)-bd_dom_sf"/>
</dbReference>
<dbReference type="Pfam" id="PF08242">
    <property type="entry name" value="Methyltransf_12"/>
    <property type="match status" value="1"/>
</dbReference>
<dbReference type="InterPro" id="IPR029063">
    <property type="entry name" value="SAM-dependent_MTases_sf"/>
</dbReference>
<dbReference type="Pfam" id="PF14765">
    <property type="entry name" value="PS-DH"/>
    <property type="match status" value="2"/>
</dbReference>
<feature type="region of interest" description="Disordered" evidence="11">
    <location>
        <begin position="1763"/>
        <end position="1817"/>
    </location>
</feature>
<keyword evidence="4" id="KW-0963">Cytoplasm</keyword>
<gene>
    <name evidence="15" type="primary">dszA</name>
    <name evidence="16" type="synonym">disA</name>
</gene>
<feature type="domain" description="PKS/mFAS DH" evidence="14">
    <location>
        <begin position="982"/>
        <end position="1254"/>
    </location>
</feature>
<feature type="region of interest" description="Disordered" evidence="11">
    <location>
        <begin position="3613"/>
        <end position="3672"/>
    </location>
</feature>
<evidence type="ECO:0000256" key="7">
    <source>
        <dbReference type="ARBA" id="ARBA00022737"/>
    </source>
</evidence>
<keyword evidence="6" id="KW-0808">Transferase</keyword>
<feature type="region of interest" description="Disordered" evidence="11">
    <location>
        <begin position="1086"/>
        <end position="1112"/>
    </location>
</feature>
<feature type="compositionally biased region" description="Low complexity" evidence="11">
    <location>
        <begin position="3647"/>
        <end position="3657"/>
    </location>
</feature>
<dbReference type="EMBL" id="AJ874112">
    <property type="protein sequence ID" value="CAI43932.1"/>
    <property type="molecule type" value="Genomic_DNA"/>
</dbReference>
<evidence type="ECO:0000313" key="16">
    <source>
        <dbReference type="EMBL" id="CAI43932.1"/>
    </source>
</evidence>
<dbReference type="GO" id="GO:0071770">
    <property type="term" value="P:DIM/DIP cell wall layer assembly"/>
    <property type="evidence" value="ECO:0007669"/>
    <property type="project" value="TreeGrafter"/>
</dbReference>
<dbReference type="GO" id="GO:0006633">
    <property type="term" value="P:fatty acid biosynthetic process"/>
    <property type="evidence" value="ECO:0007669"/>
    <property type="project" value="InterPro"/>
</dbReference>
<feature type="compositionally biased region" description="Low complexity" evidence="11">
    <location>
        <begin position="445"/>
        <end position="460"/>
    </location>
</feature>
<feature type="region of interest" description="N-terminal hotdog fold" evidence="10">
    <location>
        <begin position="5705"/>
        <end position="5822"/>
    </location>
</feature>
<dbReference type="Pfam" id="PF22336">
    <property type="entry name" value="RhiE-like_linker"/>
    <property type="match status" value="2"/>
</dbReference>
<proteinExistence type="evidence at protein level"/>
<dbReference type="SMART" id="SM01294">
    <property type="entry name" value="PKS_PP_betabranch"/>
    <property type="match status" value="2"/>
</dbReference>
<dbReference type="InterPro" id="IPR049900">
    <property type="entry name" value="PKS_mFAS_DH"/>
</dbReference>
<dbReference type="InterPro" id="IPR042104">
    <property type="entry name" value="PKS_dehydratase_sf"/>
</dbReference>
<dbReference type="InterPro" id="IPR020841">
    <property type="entry name" value="PKS_Beta-ketoAc_synthase_dom"/>
</dbReference>
<dbReference type="Pfam" id="PF21394">
    <property type="entry name" value="Beta-ketacyl_N"/>
    <property type="match status" value="1"/>
</dbReference>
<feature type="compositionally biased region" description="Low complexity" evidence="11">
    <location>
        <begin position="1933"/>
        <end position="1948"/>
    </location>
</feature>
<keyword evidence="5" id="KW-0597">Phosphoprotein</keyword>
<dbReference type="InterPro" id="IPR018201">
    <property type="entry name" value="Ketoacyl_synth_AS"/>
</dbReference>
<feature type="region of interest" description="Disordered" evidence="11">
    <location>
        <begin position="4384"/>
        <end position="4415"/>
    </location>
</feature>
<dbReference type="Gene3D" id="3.40.47.10">
    <property type="match status" value="4"/>
</dbReference>
<dbReference type="InterPro" id="IPR013968">
    <property type="entry name" value="PKS_KR"/>
</dbReference>
<evidence type="ECO:0000259" key="12">
    <source>
        <dbReference type="PROSITE" id="PS50075"/>
    </source>
</evidence>
<feature type="active site" description="Proton donor; for dehydratase activity" evidence="10">
    <location>
        <position position="1166"/>
    </location>
</feature>
<feature type="compositionally biased region" description="Low complexity" evidence="11">
    <location>
        <begin position="3496"/>
        <end position="3524"/>
    </location>
</feature>
<dbReference type="Gene3D" id="1.10.1200.10">
    <property type="entry name" value="ACP-like"/>
    <property type="match status" value="4"/>
</dbReference>
<dbReference type="GO" id="GO:0004312">
    <property type="term" value="F:fatty acid synthase activity"/>
    <property type="evidence" value="ECO:0007669"/>
    <property type="project" value="TreeGrafter"/>
</dbReference>
<evidence type="ECO:0000313" key="15">
    <source>
        <dbReference type="EMBL" id="AAY32964.1"/>
    </source>
</evidence>
<evidence type="ECO:0000256" key="8">
    <source>
        <dbReference type="ARBA" id="ARBA00023268"/>
    </source>
</evidence>
<keyword evidence="8" id="KW-0511">Multifunctional enzyme</keyword>
<dbReference type="InterPro" id="IPR014030">
    <property type="entry name" value="Ketoacyl_synth_N"/>
</dbReference>
<name>Q4U447_SORCE</name>
<dbReference type="PANTHER" id="PTHR43775">
    <property type="entry name" value="FATTY ACID SYNTHASE"/>
    <property type="match status" value="1"/>
</dbReference>
<dbReference type="InterPro" id="IPR009081">
    <property type="entry name" value="PP-bd_ACP"/>
</dbReference>
<dbReference type="CDD" id="cd02440">
    <property type="entry name" value="AdoMet_MTases"/>
    <property type="match status" value="1"/>
</dbReference>
<feature type="domain" description="Ketosynthase family 3 (KS3)" evidence="13">
    <location>
        <begin position="3"/>
        <end position="428"/>
    </location>
</feature>
<keyword evidence="17 18" id="KW-0002">3D-structure</keyword>
<dbReference type="Pfam" id="PF02801">
    <property type="entry name" value="Ketoacyl-synt_C"/>
    <property type="match status" value="4"/>
</dbReference>
<dbReference type="InterPro" id="IPR057326">
    <property type="entry name" value="KR_dom"/>
</dbReference>
<feature type="compositionally biased region" description="Pro residues" evidence="11">
    <location>
        <begin position="3633"/>
        <end position="3646"/>
    </location>
</feature>
<evidence type="ECO:0007829" key="17">
    <source>
        <dbReference type="PDB" id="5ZK4"/>
    </source>
</evidence>
<reference evidence="16" key="1">
    <citation type="submission" date="2004-12" db="EMBL/GenBank/DDBJ databases">
        <authorList>
            <person name="Mueller R."/>
        </authorList>
    </citation>
    <scope>NUCLEOTIDE SEQUENCE</scope>
    <source>
        <strain evidence="16">So ce12</strain>
    </source>
</reference>
<dbReference type="PDB" id="5ZK4">
    <property type="method" value="X-ray"/>
    <property type="resolution" value="2.03 A"/>
    <property type="chains" value="C/D=1809-1898"/>
</dbReference>
<evidence type="ECO:0000256" key="9">
    <source>
        <dbReference type="ARBA" id="ARBA00054155"/>
    </source>
</evidence>
<dbReference type="InterPro" id="IPR049490">
    <property type="entry name" value="C883_1060-like_KR_N"/>
</dbReference>
<feature type="domain" description="Carrier" evidence="12">
    <location>
        <begin position="4914"/>
        <end position="4991"/>
    </location>
</feature>
<feature type="compositionally biased region" description="Low complexity" evidence="11">
    <location>
        <begin position="1900"/>
        <end position="1925"/>
    </location>
</feature>
<dbReference type="CDD" id="cd08953">
    <property type="entry name" value="KR_2_SDR_x"/>
    <property type="match status" value="3"/>
</dbReference>
<evidence type="ECO:0000256" key="3">
    <source>
        <dbReference type="ARBA" id="ARBA00022450"/>
    </source>
</evidence>
<dbReference type="GO" id="GO:0031177">
    <property type="term" value="F:phosphopantetheine binding"/>
    <property type="evidence" value="ECO:0007669"/>
    <property type="project" value="InterPro"/>
</dbReference>
<evidence type="ECO:0000256" key="6">
    <source>
        <dbReference type="ARBA" id="ARBA00022679"/>
    </source>
</evidence>
<dbReference type="Gene3D" id="1.10.1240.100">
    <property type="match status" value="4"/>
</dbReference>
<comment type="pathway">
    <text evidence="2">Antibiotic biosynthesis.</text>
</comment>
<dbReference type="InterPro" id="IPR020807">
    <property type="entry name" value="PKS_DH"/>
</dbReference>
<dbReference type="InterPro" id="IPR032821">
    <property type="entry name" value="PKS_assoc"/>
</dbReference>
<feature type="region of interest" description="Disordered" evidence="11">
    <location>
        <begin position="1900"/>
        <end position="1970"/>
    </location>
</feature>
<feature type="domain" description="Ketosynthase family 3 (KS3)" evidence="13">
    <location>
        <begin position="3778"/>
        <end position="4201"/>
    </location>
</feature>
<evidence type="ECO:0000256" key="11">
    <source>
        <dbReference type="SAM" id="MobiDB-lite"/>
    </source>
</evidence>
<feature type="region of interest" description="C-terminal hotdog fold" evidence="10">
    <location>
        <begin position="1107"/>
        <end position="1254"/>
    </location>
</feature>
<dbReference type="SUPFAM" id="SSF53335">
    <property type="entry name" value="S-adenosyl-L-methionine-dependent methyltransferases"/>
    <property type="match status" value="1"/>
</dbReference>
<dbReference type="InterPro" id="IPR006162">
    <property type="entry name" value="Ppantetheine_attach_site"/>
</dbReference>
<sequence>MEQDAIAIIGVACRFPGSPDYGRYWQLLERGEHAILEIPPGRWDPRAHYSPDFNKPGKSISKWCGLIDDIASFDHRFFNVSEREAKSMDPQQRLLLEEAWRCIEDSGVPLEQLRARKTSIYVGFMATDYHQESAAPGRPVDSYAALGSYGSILANRVSYTLGLRGASIAIDAACASSLVALHEARRALQRGESEFALAAGVSLNFHPWKYVSFSKSRMLSPDGLCKTFDADANGYVPGDGVGVLLLHPLAKAIAAGCHVYGVVAGSAVNHTGTARSITAPRVAAQRDVILEAYEDAGWNPETVTYVEAHGTGTSLGDPIEVEALTQAFRRYTTARQRCAIGSVKSNIGHLEAAAGVAGVIKVLMMLKHRVIPRTLHVQTLNPLIRFEETPFVVATRAMEWRAEGGEPLRAGVSSFGFGGANAHVLISEHGGARREPRPRGELRGPRGAAPRGETAGAPAEDGPLARAEELPSQQEDAAADEREGTVFLLSARSASSLSRAVRRWEAFVDDPLVKAGLATSLRDICATLAAGRQSFEHRHGFYIDDERDLRRLLKEPPARLEKTRPPRWVTRFGALALGQGRPAVRLLGARRLLDPHLDRIRRCLEELGIEHQDLRTYRQDGDPGRQELPYAFLFAHAYVSALADLGFTPYATSGEGHGIWLALAQSGVLPLNEIVSVLSGAGELQRLSPRRPRLPLFDPIHSTYLMPYLLDAGYVRALVEGLAVPAATLRDLLARARLLLRAQFTFKKFLSEWSPALQALGTTPERLLEEELPASDARASLIALIAQSCVRKLNRRWQLTDAPSSGDPRFDELVDLVVDGLLPREALVQLALGDRADLHEIAGTLHRRQDLLDLSQPYGILRRRSERLDPSEIDDFSGWIRQIAGLEAPGLPPEEGVAFLELGRVARRAQRAPGPDLSVPALDSPLQLVALRLWLEGTDIRWGELFPEGSFAKIPLPGYAFDQAQFWLPAAREGTSPPEDARDDADARHAAVAPHGAADRAERPSIPVDRLIADHVIQGRAIVPGALMVEMALEASQRAHGRPAAVLRDIVFQRAVPLDAHANLTIDVDPDGGRFVGRDGAQGACRGAYGSAPPSPLEPLDAPARDGDRRRDDSLYRDLSRVGYRYGESLQVIAATGRVGSRHVFELRSSVARTTPVAGFDPALFDGLLQAALVVGQRLGLFGGGGAIYVPQAIALVERLAPVDGGCLVCIDERDLSIKEYGLTVDLRAYDPSGAGLLRVEGIFFRKVLPGFVESSPARVTGGAAEAPRRAGAAGDPESAAPRAACYQPVWERRPLPDRGGAPPRGRAVAIIRSEADSAAWLSPLRARYSQVTVARLGSPPGEAGEDRLVLGDDREEGFSELVRRAERAAAGEAVDIYLLDALTPDARVPSRAPAALEPALGPREEAAARSAFLLAKALVKSAAPWRLVIGTRRCQAVVPGDRGEGFRHGVLAGMARTLTQENPRVQVHLVDFDAAPPLACAGHLVEECGVLGPGDWVAYRDGARYVRAFAPVEEPGATATPPFQDGRVYLLVGGAGGLGLGLAGHIASRAHARLVLLGRSPLGHEAERRLARLRGDGGETLYISADVSDPQQCEQALAAVRQRFGAIHGVVQMAGVVEDKLIAGKTWESVRREMAPKVQGTWLLHELTRRDPLDFFVTFSSVVSLLGNHGQVGYAAANGFLDGFIHHRARTGAAGRSLGVNWTLWEDGGMGAAPGIVRRFSARGLPPIRQHDAFGALERLMTGGRSPQALVLAEPAEHLFARASTRPAPHAVAPDPERGDREQARDKEQVRGDASMTRTTANPHGTAPAGAGQDGRRIARIEEDLRRLVSARIEAPSQAVDAEESFFSLGVDSVALQEITETLERTYGSLPPTLLFENPNIRQLARYLAERVPARSAAPAEVEPAQAPASGPAEAPPAARAAVPLPAPEPPGEAASRGARVAAVAAGQEHDTPGAPSTRAARRESPSDGPAIAIIGMSARFPKSPDLDAFWQNLLSGRDCVDEIPAERWDHRRYFAEAAQPHKTYGRWGGFIEDVDRFDPMFFNISPREAEQMDPQQRLFLECAWATMEHAGYGDPRAYGDRAVGLFVGVMWNEYSRIGSQLTLQTARYAGPGSLYWAIANRVSYWMNLTGPSLAIDTACSSSLVAVHQACMSIRNGECDMAMAGGINLSIHPDKYLYLAQSKFLSLDGRCRSFGQGGTGYVPGEGVGAVLLKPLEQALRDGDHVYGIVRGSAINHGGRATGFTVPDPEAQARLVFDALRRARVSPDQLSYIECHGTGTALGDPVEIAGLSKAFRMAGATRTSIPIGSVKSNLGHLEAAAGIAALIKVLLCMQHQAIPKSLHSDVKNPNIRFEEVPFEVVNETRSWQGDGGAPRFAGVSSFGAGGSNAHVILESYEPHVRLSAGDDAAEGGALIVLSAKDRERLDALAGRLRDFLRERAGRAPSLSDIAYTLQLGRQHMDHRLAIVAASREDLLAKLDAVLAGRGEVPGAFRGDVHGDKAASLAMDGDDHDREYLERLARDRRLDRLARLWLLGLRVPWEELHRDRGRKRVALPTYPFARERYWLPDVESSITAAAPVEAPASEQAPAPRGEKGLPEDFFFHEQWSVAPLDPATGSDGAAVRSALVIYTPEGEALADALIARHPGARVARILLGAGQGAKGRPGPEARAARLPPAQEVQADDPAALERALRELAAAGVAGLDAIYFLGGLAAQEPAAGDLEAVERAQQRGLLSLFRLAKALGALGLSSSPCQLKIITNDACSVRTGDPERPLAAGLYGLARSIAKEYPRLNVSCIDIQTRALSHPADEGLISAVIAEPGHLRGREVALRDGKRFQRTMAALPLQPPARDPYRPGGVYLVLGGAGGLGHLFSQHLAGTYRARLVWIGRRPLEADIRSRIADVEARGGEVLYLQADAGDPSSLRAAVSRAKARFGAIHGVIHSAVILGSHPIATTDEATFAAGVRAKIAGSVALHQAVADEPLDFLLYFGSIASYLNNGGASPYAAGCTFQDRYAAFQRSRVPYPVKLINWGYWGDVGAVAGNTETHDQQFNAIGVGAIAPEDGMEAARRVLAQRLPQVIAAQLTRPPQSLFGYDLSHEATVHPERFEPLLERSVPRIQPGLSAVRELLTHQPAFDALERFSEDLLLCIFQDMGAFQRAGSAESAATLRERLGVAGRFGRLYDSLLAILEGAGYLRIEGDRLFTSERVTPKKHEVERRMQQLADLPAIAPYVRLLWACYRRYPELLRGQVAATDVLFPQGSMDLMGPLYKGNATADHFNELVIKSLLVFLDARVPHLREGEKITILEVGAGTGGTTASVLEALSSHARHLEYFYTDISHAFTRYGKRQYGPRYPFVTFQPLDLEGDVVAQGFSAERFDVVLGANVVHATKNLRSTLQSIKRLLKANGWLVLNEMTRVVHFLTLSAGLLDGWWLFEDAAERMKWSPLLSSPMWKGLLEEEGFRRVAPLQHSDGTSSWSIQNVILAESDGVSRSRRTESAAPRPAPSATSAAAASEALPPAPSTPAAEPVAAFRPMSLQAVEDKIIDSLASTLQIDRSKLSSDVPFTTFGVDSIFAVEVAGVIGRELSIDLRTTALFNYPTARALAEHIAATFAPSEAAPARAPEPAAQPREQLPSSPPQPAPGAPPRPAQATSQVQAPAPERPPAPQPAGAQQRVRQLALGALAEVMAIDVRELDPSATLAECGIDAQQAVVVVSRMNQALGTSATAMDLLRCGTLADFVDHLLASSPAPRPDAETRPGTAAALPAPAPPAAIEPRSARSTDIAVVGMSCRLPGAETVADFWRNLCEGHNAIREIPPDRWSLDGFYDPDPSVAARSYSKWGGFLDNIGDFDPLFFGISPLEAELTDPQQRLFLQEAWKAFEDAGYSAEALSGQRCCVFVGCKDGDYVYKLGPSADASYRLIGNTLSILAARISYFLNLKGPSVPVDTACSSSLMAIHLACQSLISGSSDLAVAGGVALMTTPVSHIMLSKTGMLSPTGSCRTFDDSADGLVPAEGVAAVILKPLDAALRDRNHIYGVIRGSEANQDGKSNGITAPSTPSQAALEVEVYRKFGVHPETIGYVETHGTGTKLGDPIEIHALTDAFAAFTDKKGFCPVGSVKTGIGHTLAASGAASLIKVLCCLQHRTLVPSLHYDRPNRHIHFENSPFYVNTARRHWAHAGDLPRRAAISSFGMSGTNVHLIVEEAPPEADATAPTVAPYTLIPISAKAPAPLHRRVADLAAWLDAGGRDRELGDIGYTLGVGRSHFPLRLAFVARDTRDLRRQLAAWLARHPTADDVPAPAARPEPALGQTAGRLASELRDAPPLTADAYREKLEALAHAYVAKHDPEWQSLFAGQDRRLISLPTYPFNNRRFWVDEPSRYGLDHAAPAASAAPAPRPEPAPAARLAAPAEQPGHGDRRADSLLYFRSAWETAEHEAAAGQLRAPILLFDDGGAVRERLLDSDRPVIAVTPGPGFRELGGGRYELNPGDAADYGRLVAACKQRGALPREVVYLWPLARAQAQAEPTAPFFQATSLCRALADHRPAHGEAVRILYVYWQDGDRLDASHAAMSGLARSLQLDLPHLHWKTLGLEPRTADGALCDLVLAELLAPPQGAVRYQRGHRQIQRLQPWRPEGEASAPFRSKGVYLITGGAGGLGGLFAEHLARRHQARLVLCGRSPLTPAGDDLLRRLAQLGAEAVYVRADVADREDVFALLGRVEARFGALHGVLHSAGVTADASLRNKSRDQMVAVLAPKVLGTLHLDDATRHRELDFFALFSSVTAVMGNMGQTDYGYANSFMDHFAAWREAERQSGRRSGRTVSINWPLWRDGGMSVSQEMQTLLTSTLGMSALSSDAGIQAFERAVASAHPQVVVLAGDEAKIQESLGIAAPTPPAGALPGSHGAPPAARAKAPPARSALAKQVEELLLQAVSGVLKVAREELNYDAPLRDYGLESINVIALTNHLNRTYALDLKPVRFFEHETLAALGGWLCEERGEHLARRLGPSRAPEAGLPAAPAAPPEPAQAAPAQPAKEPPARSARAAERVPPEAPSARAERGMAAHEPIAIIGIGGALPKSSDLSAFWQHLVDGRSLVSELPADRWDWRAYDNGDANRKGLRWGSFYEDMDKFDPMFFGLSPREAELMDPQHRVFLETVWKAIEDAGYRPSDLARSNTGVFVGASSLDYLELMNGHRTEAYALTGTPHSILANRISFLLNLHGPSEPINTACSSALIAVHRAAETLRSGACDLAIAGGVNAILSPATALAIAKAGMLSPDGKCKTFDRSANGYVRGEGAGALLLKPLRRALADGDHVYAILRGSAENHGGRANSLTAPNPRAQADLIIAAFRAAGVDPATVGYIETHGTGTALGDPIEINGLKTAFEQIYKDHGRPPPQAPHCGLGSVKTNVGHLEAAAGIPSLFKVLLAMKHRKLPGTLHLHDLNPYIELEGSPFYIVTRTEDWKPALDADGRPLPLRAGISSFGVGGSNAHLVLEEHHDERAEEPSAAEVRRGPHLIVLSAKSEERLHAYVDALIAYLRDTAPERRPSLGHIAYTLLTGRDVMDARLACVATDTDDLVTRLSRYRAGESAVDGLFTGRSDGSSSAAAVLIEGEEGQQFVEALLRNRKWAQIARLWVAGRTGIDWSSLFDGERVRRVPLPTYPFARERYWVPDEIGKEHAGNGAPPAVNGKAHNGAAEGGARPPASAGSTLRPTLDAARSSPERPVFQKELEADAFYLRDHVIAGNIILPGVGHLELARAAGELAGGRPVRVIRDVLWAKPILLDGPRLDVQVAVSHDRQGAEYQIRHEGEGREVLYSRGRLAYEPAPRRDGEPERRDVKAIRSRCHDRKDHDTFYRRYREAGFRYGPSFRVVQEAWGNERESLGALVLPDHLREGFPQFGLHPCLLDASLQSITGMQLDAGRDAPSMSIPFAMGQLEIFGPLPPVCYAHATLGSRRGEGAREIVKYNVAVLDEDGLVLARITDFSARAFTNDQPRSPAEQAAAPLGYYQSTWTRSAL</sequence>
<dbReference type="PANTHER" id="PTHR43775:SF37">
    <property type="entry name" value="SI:DKEY-61P9.11"/>
    <property type="match status" value="1"/>
</dbReference>
<organism evidence="15">
    <name type="scientific">Sorangium cellulosum</name>
    <name type="common">Polyangium cellulosum</name>
    <dbReference type="NCBI Taxonomy" id="56"/>
    <lineage>
        <taxon>Bacteria</taxon>
        <taxon>Pseudomonadati</taxon>
        <taxon>Myxococcota</taxon>
        <taxon>Polyangia</taxon>
        <taxon>Polyangiales</taxon>
        <taxon>Polyangiaceae</taxon>
        <taxon>Sorangium</taxon>
    </lineage>
</organism>
<feature type="domain" description="Carrier" evidence="12">
    <location>
        <begin position="1817"/>
        <end position="1893"/>
    </location>
</feature>
<comment type="subcellular location">
    <subcellularLocation>
        <location evidence="1">Cytoplasm</location>
    </subcellularLocation>
</comment>
<dbReference type="GO" id="GO:0004315">
    <property type="term" value="F:3-oxoacyl-[acyl-carrier-protein] synthase activity"/>
    <property type="evidence" value="ECO:0007669"/>
    <property type="project" value="InterPro"/>
</dbReference>
<dbReference type="InterPro" id="IPR049551">
    <property type="entry name" value="PKS_DH_C"/>
</dbReference>
<dbReference type="SMART" id="SM00823">
    <property type="entry name" value="PKS_PP"/>
    <property type="match status" value="4"/>
</dbReference>
<dbReference type="SUPFAM" id="SSF53901">
    <property type="entry name" value="Thiolase-like"/>
    <property type="match status" value="4"/>
</dbReference>
<dbReference type="PROSITE" id="PS50075">
    <property type="entry name" value="CARRIER"/>
    <property type="match status" value="4"/>
</dbReference>
<dbReference type="PROSITE" id="PS52004">
    <property type="entry name" value="KS3_2"/>
    <property type="match status" value="4"/>
</dbReference>
<evidence type="ECO:0000256" key="2">
    <source>
        <dbReference type="ARBA" id="ARBA00004792"/>
    </source>
</evidence>
<dbReference type="GO" id="GO:0005737">
    <property type="term" value="C:cytoplasm"/>
    <property type="evidence" value="ECO:0007669"/>
    <property type="project" value="UniProtKB-SubCell"/>
</dbReference>
<dbReference type="Gene3D" id="3.10.129.110">
    <property type="entry name" value="Polyketide synthase dehydratase"/>
    <property type="match status" value="2"/>
</dbReference>
<dbReference type="GO" id="GO:0005886">
    <property type="term" value="C:plasma membrane"/>
    <property type="evidence" value="ECO:0007669"/>
    <property type="project" value="TreeGrafter"/>
</dbReference>
<dbReference type="Pfam" id="PF16197">
    <property type="entry name" value="KAsynt_C_assoc"/>
    <property type="match status" value="1"/>
</dbReference>
<protein>
    <submittedName>
        <fullName evidence="16">DisA protein</fullName>
    </submittedName>
    <submittedName>
        <fullName evidence="15">DszA</fullName>
    </submittedName>
</protein>
<reference evidence="15" key="3">
    <citation type="journal article" date="2005" name="Gene">
        <title>The biosynthetic genes for disorazoles, potent cytotoxic compounds that disrupt microtubule formation.</title>
        <authorList>
            <person name="Carvalho R."/>
            <person name="Reid R."/>
            <person name="Viswanathan N."/>
            <person name="Gramajo H."/>
            <person name="Julien B."/>
        </authorList>
    </citation>
    <scope>NUCLEOTIDE SEQUENCE</scope>
    <source>
        <strain evidence="15">So ce12</strain>
    </source>
</reference>
<dbReference type="PROSITE" id="PS52019">
    <property type="entry name" value="PKS_MFAS_DH"/>
    <property type="match status" value="2"/>
</dbReference>